<dbReference type="InterPro" id="IPR003018">
    <property type="entry name" value="GAF"/>
</dbReference>
<evidence type="ECO:0000259" key="2">
    <source>
        <dbReference type="Pfam" id="PF01590"/>
    </source>
</evidence>
<feature type="region of interest" description="Disordered" evidence="1">
    <location>
        <begin position="288"/>
        <end position="325"/>
    </location>
</feature>
<accession>A0A4R6RRG7</accession>
<feature type="compositionally biased region" description="Basic and acidic residues" evidence="1">
    <location>
        <begin position="300"/>
        <end position="309"/>
    </location>
</feature>
<gene>
    <name evidence="3" type="ORF">EDF62_3366</name>
</gene>
<sequence>MPSVWQALGRGESVRDRRRQLELAHERFLGYLGVAGPESAAAETELRERFGRSPALRPVVLESWLRSQRGTIDPNRVLERPALDAEELAELRRTHPISQVLPVVRKLLFDEARETGLIVAVGDAAGRLLWVDGDSGLRTRAAEMGFRAGMDWSERSIGTSAPGSALALDHAMQVLGAEHFNRAAHEWSCTAAPVHDPRTGAIIGVVDVTGGDNAASPHLLPLLQATLAAIEAELQLASLRALLDRPRPVGDAGAGAGAGAVSDTESCVNRDPSAGPLALDELSRLHIHDQGPSSDSGLDQQREPHRDQIHVPVRASRRRDASGAHAQPDRFVPRLLVLGRDPALLEWADGVASLTGRHAEILLCLAASPQGWAAAALAEQVYGRRSSEQTLRAELVRLRRWLTSEHVPLKLGSRPYRLEGPLRVDATDTLDALGSGSNQLVLAAYSGPVLPGSTAPLVESLRADVDATLREAMLEYANPDALYDYAQHWAPNDAHVWETLLQVLPPQSPKRARVVARLEALSASIV</sequence>
<protein>
    <recommendedName>
        <fullName evidence="2">GAF domain-containing protein</fullName>
    </recommendedName>
</protein>
<proteinExistence type="predicted"/>
<dbReference type="RefSeq" id="WP_133617859.1">
    <property type="nucleotide sequence ID" value="NZ_SNYA01000010.1"/>
</dbReference>
<evidence type="ECO:0000313" key="3">
    <source>
        <dbReference type="EMBL" id="TDP89284.1"/>
    </source>
</evidence>
<evidence type="ECO:0000313" key="4">
    <source>
        <dbReference type="Proteomes" id="UP000295601"/>
    </source>
</evidence>
<feature type="domain" description="GAF" evidence="2">
    <location>
        <begin position="139"/>
        <end position="233"/>
    </location>
</feature>
<dbReference type="EMBL" id="SNYA01000010">
    <property type="protein sequence ID" value="TDP89284.1"/>
    <property type="molecule type" value="Genomic_DNA"/>
</dbReference>
<keyword evidence="4" id="KW-1185">Reference proteome</keyword>
<dbReference type="Proteomes" id="UP000295601">
    <property type="component" value="Unassembled WGS sequence"/>
</dbReference>
<organism evidence="3 4">
    <name type="scientific">Leucobacter luti</name>
    <dbReference type="NCBI Taxonomy" id="340320"/>
    <lineage>
        <taxon>Bacteria</taxon>
        <taxon>Bacillati</taxon>
        <taxon>Actinomycetota</taxon>
        <taxon>Actinomycetes</taxon>
        <taxon>Micrococcales</taxon>
        <taxon>Microbacteriaceae</taxon>
        <taxon>Leucobacter</taxon>
    </lineage>
</organism>
<comment type="caution">
    <text evidence="3">The sequence shown here is derived from an EMBL/GenBank/DDBJ whole genome shotgun (WGS) entry which is preliminary data.</text>
</comment>
<feature type="region of interest" description="Disordered" evidence="1">
    <location>
        <begin position="250"/>
        <end position="273"/>
    </location>
</feature>
<dbReference type="AlphaFoldDB" id="A0A4R6RRG7"/>
<dbReference type="Gene3D" id="3.30.450.40">
    <property type="match status" value="1"/>
</dbReference>
<reference evidence="3 4" key="1">
    <citation type="submission" date="2019-03" db="EMBL/GenBank/DDBJ databases">
        <title>Genomic analyses of the natural microbiome of Caenorhabditis elegans.</title>
        <authorList>
            <person name="Samuel B."/>
        </authorList>
    </citation>
    <scope>NUCLEOTIDE SEQUENCE [LARGE SCALE GENOMIC DNA]</scope>
    <source>
        <strain evidence="3 4">JUb18</strain>
    </source>
</reference>
<dbReference type="InterPro" id="IPR029016">
    <property type="entry name" value="GAF-like_dom_sf"/>
</dbReference>
<dbReference type="OrthoDB" id="3928741at2"/>
<evidence type="ECO:0000256" key="1">
    <source>
        <dbReference type="SAM" id="MobiDB-lite"/>
    </source>
</evidence>
<name>A0A4R6RRG7_9MICO</name>
<dbReference type="Pfam" id="PF01590">
    <property type="entry name" value="GAF"/>
    <property type="match status" value="1"/>
</dbReference>